<dbReference type="AlphaFoldDB" id="A0A5K4F906"/>
<accession>A0A5K4F906</accession>
<keyword evidence="1" id="KW-1185">Reference proteome</keyword>
<proteinExistence type="predicted"/>
<dbReference type="InParanoid" id="A0A5K4F906"/>
<evidence type="ECO:0000313" key="2">
    <source>
        <dbReference type="WBParaSite" id="Smp_329750.1"/>
    </source>
</evidence>
<evidence type="ECO:0000313" key="1">
    <source>
        <dbReference type="Proteomes" id="UP000008854"/>
    </source>
</evidence>
<name>A0A5K4F906_SCHMA</name>
<dbReference type="WBParaSite" id="Smp_329750.1">
    <property type="protein sequence ID" value="Smp_329750.1"/>
    <property type="gene ID" value="Smp_329750"/>
</dbReference>
<dbReference type="Proteomes" id="UP000008854">
    <property type="component" value="Unassembled WGS sequence"/>
</dbReference>
<reference evidence="1" key="1">
    <citation type="journal article" date="2012" name="PLoS Negl. Trop. Dis.">
        <title>A systematically improved high quality genome and transcriptome of the human blood fluke Schistosoma mansoni.</title>
        <authorList>
            <person name="Protasio A.V."/>
            <person name="Tsai I.J."/>
            <person name="Babbage A."/>
            <person name="Nichol S."/>
            <person name="Hunt M."/>
            <person name="Aslett M.A."/>
            <person name="De Silva N."/>
            <person name="Velarde G.S."/>
            <person name="Anderson T.J."/>
            <person name="Clark R.C."/>
            <person name="Davidson C."/>
            <person name="Dillon G.P."/>
            <person name="Holroyd N.E."/>
            <person name="LoVerde P.T."/>
            <person name="Lloyd C."/>
            <person name="McQuillan J."/>
            <person name="Oliveira G."/>
            <person name="Otto T.D."/>
            <person name="Parker-Manuel S.J."/>
            <person name="Quail M.A."/>
            <person name="Wilson R.A."/>
            <person name="Zerlotini A."/>
            <person name="Dunne D.W."/>
            <person name="Berriman M."/>
        </authorList>
    </citation>
    <scope>NUCLEOTIDE SEQUENCE [LARGE SCALE GENOMIC DNA]</scope>
    <source>
        <strain evidence="1">Puerto Rican</strain>
    </source>
</reference>
<organism evidence="1 2">
    <name type="scientific">Schistosoma mansoni</name>
    <name type="common">Blood fluke</name>
    <dbReference type="NCBI Taxonomy" id="6183"/>
    <lineage>
        <taxon>Eukaryota</taxon>
        <taxon>Metazoa</taxon>
        <taxon>Spiralia</taxon>
        <taxon>Lophotrochozoa</taxon>
        <taxon>Platyhelminthes</taxon>
        <taxon>Trematoda</taxon>
        <taxon>Digenea</taxon>
        <taxon>Strigeidida</taxon>
        <taxon>Schistosomatoidea</taxon>
        <taxon>Schistosomatidae</taxon>
        <taxon>Schistosoma</taxon>
    </lineage>
</organism>
<reference evidence="2" key="2">
    <citation type="submission" date="2019-11" db="UniProtKB">
        <authorList>
            <consortium name="WormBaseParasite"/>
        </authorList>
    </citation>
    <scope>IDENTIFICATION</scope>
    <source>
        <strain evidence="2">Puerto Rican</strain>
    </source>
</reference>
<protein>
    <submittedName>
        <fullName evidence="2">DUF362 domain-containing protein</fullName>
    </submittedName>
</protein>
<sequence length="74" mass="7989">MYDICLFDNTTPEPNAAAIEAAFIAAAATASTVTDEPRLDPIGIGRFGNFRDDARLAANIGLTRPEELTKDFDE</sequence>